<proteinExistence type="predicted"/>
<evidence type="ECO:0000313" key="1">
    <source>
        <dbReference type="EMBL" id="RIE00309.1"/>
    </source>
</evidence>
<gene>
    <name evidence="1" type="ORF">D3H35_29260</name>
</gene>
<evidence type="ECO:0000313" key="2">
    <source>
        <dbReference type="Proteomes" id="UP000266340"/>
    </source>
</evidence>
<comment type="caution">
    <text evidence="1">The sequence shown here is derived from an EMBL/GenBank/DDBJ whole genome shotgun (WGS) entry which is preliminary data.</text>
</comment>
<accession>A0A398CGV4</accession>
<dbReference type="AlphaFoldDB" id="A0A398CGV4"/>
<dbReference type="Proteomes" id="UP000266340">
    <property type="component" value="Unassembled WGS sequence"/>
</dbReference>
<organism evidence="1 2">
    <name type="scientific">Cohnella faecalis</name>
    <dbReference type="NCBI Taxonomy" id="2315694"/>
    <lineage>
        <taxon>Bacteria</taxon>
        <taxon>Bacillati</taxon>
        <taxon>Bacillota</taxon>
        <taxon>Bacilli</taxon>
        <taxon>Bacillales</taxon>
        <taxon>Paenibacillaceae</taxon>
        <taxon>Cohnella</taxon>
    </lineage>
</organism>
<name>A0A398CGV4_9BACL</name>
<keyword evidence="2" id="KW-1185">Reference proteome</keyword>
<dbReference type="EMBL" id="QXJM01000059">
    <property type="protein sequence ID" value="RIE00309.1"/>
    <property type="molecule type" value="Genomic_DNA"/>
</dbReference>
<protein>
    <submittedName>
        <fullName evidence="1">Uncharacterized protein</fullName>
    </submittedName>
</protein>
<reference evidence="1 2" key="1">
    <citation type="submission" date="2018-09" db="EMBL/GenBank/DDBJ databases">
        <title>Cohnella cavernae sp. nov., isolated from a karst cave.</title>
        <authorList>
            <person name="Zhu H."/>
        </authorList>
    </citation>
    <scope>NUCLEOTIDE SEQUENCE [LARGE SCALE GENOMIC DNA]</scope>
    <source>
        <strain evidence="1 2">K2E09-144</strain>
    </source>
</reference>
<sequence>MRQLRLRYTKIIGYYDTIPNDFLATYASPFRDYKEITYVGGANGLPPKVMSRIRAFPTDGHNERALHTTLTLTLLQAIPLLFASTALQKAQFCGTSTSRIPSGWAITEISDHIFPEKDRCGSCELIKELQVSGMSSPFAPTGAEGFSLFSFRPYRNLILNQ</sequence>